<evidence type="ECO:0000256" key="1">
    <source>
        <dbReference type="SAM" id="MobiDB-lite"/>
    </source>
</evidence>
<accession>A0A7L5DNP1</accession>
<keyword evidence="3" id="KW-1185">Reference proteome</keyword>
<name>A0A7L5DNP1_9BACT</name>
<sequence>MNPNDNTSYNPADDDNQGVAQLMAQGADAEPGVSQVERMNPVVDSTVTNSGPEPVKEEVNDDAEEDGDSSINTDELTEEDVETNSLTVNGVL</sequence>
<evidence type="ECO:0000313" key="3">
    <source>
        <dbReference type="Proteomes" id="UP000501128"/>
    </source>
</evidence>
<dbReference type="AlphaFoldDB" id="A0A7L5DNP1"/>
<dbReference type="EMBL" id="CP051677">
    <property type="protein sequence ID" value="QJD77370.1"/>
    <property type="molecule type" value="Genomic_DNA"/>
</dbReference>
<evidence type="ECO:0000313" key="2">
    <source>
        <dbReference type="EMBL" id="QJD77370.1"/>
    </source>
</evidence>
<dbReference type="Proteomes" id="UP000501128">
    <property type="component" value="Chromosome"/>
</dbReference>
<reference evidence="2 3" key="1">
    <citation type="submission" date="2020-04" db="EMBL/GenBank/DDBJ databases">
        <title>Genome sequencing of novel species.</title>
        <authorList>
            <person name="Heo J."/>
            <person name="Kim S.-J."/>
            <person name="Kim J.-S."/>
            <person name="Hong S.-B."/>
            <person name="Kwon S.-W."/>
        </authorList>
    </citation>
    <scope>NUCLEOTIDE SEQUENCE [LARGE SCALE GENOMIC DNA]</scope>
    <source>
        <strain evidence="2 3">CJU-R4</strain>
    </source>
</reference>
<organism evidence="2 3">
    <name type="scientific">Spirosoma rhododendri</name>
    <dbReference type="NCBI Taxonomy" id="2728024"/>
    <lineage>
        <taxon>Bacteria</taxon>
        <taxon>Pseudomonadati</taxon>
        <taxon>Bacteroidota</taxon>
        <taxon>Cytophagia</taxon>
        <taxon>Cytophagales</taxon>
        <taxon>Cytophagaceae</taxon>
        <taxon>Spirosoma</taxon>
    </lineage>
</organism>
<protein>
    <submittedName>
        <fullName evidence="2">Uncharacterized protein</fullName>
    </submittedName>
</protein>
<proteinExistence type="predicted"/>
<feature type="compositionally biased region" description="Polar residues" evidence="1">
    <location>
        <begin position="1"/>
        <end position="10"/>
    </location>
</feature>
<feature type="compositionally biased region" description="Acidic residues" evidence="1">
    <location>
        <begin position="59"/>
        <end position="68"/>
    </location>
</feature>
<feature type="compositionally biased region" description="Polar residues" evidence="1">
    <location>
        <begin position="83"/>
        <end position="92"/>
    </location>
</feature>
<dbReference type="RefSeq" id="WP_169549313.1">
    <property type="nucleotide sequence ID" value="NZ_CP051677.1"/>
</dbReference>
<feature type="region of interest" description="Disordered" evidence="1">
    <location>
        <begin position="1"/>
        <end position="92"/>
    </location>
</feature>
<gene>
    <name evidence="2" type="ORF">HH216_02250</name>
</gene>
<dbReference type="KEGG" id="srho:HH216_02250"/>